<protein>
    <submittedName>
        <fullName evidence="2">Uncharacterized protein</fullName>
    </submittedName>
</protein>
<dbReference type="AlphaFoldDB" id="A0A517XV96"/>
<dbReference type="KEGG" id="uli:ETAA1_34000"/>
<dbReference type="EMBL" id="CP036273">
    <property type="protein sequence ID" value="QDU21433.1"/>
    <property type="molecule type" value="Genomic_DNA"/>
</dbReference>
<dbReference type="Proteomes" id="UP000319576">
    <property type="component" value="Chromosome"/>
</dbReference>
<dbReference type="RefSeq" id="WP_145240380.1">
    <property type="nucleotide sequence ID" value="NZ_CP036273.1"/>
</dbReference>
<proteinExistence type="predicted"/>
<organism evidence="2 3">
    <name type="scientific">Urbifossiella limnaea</name>
    <dbReference type="NCBI Taxonomy" id="2528023"/>
    <lineage>
        <taxon>Bacteria</taxon>
        <taxon>Pseudomonadati</taxon>
        <taxon>Planctomycetota</taxon>
        <taxon>Planctomycetia</taxon>
        <taxon>Gemmatales</taxon>
        <taxon>Gemmataceae</taxon>
        <taxon>Urbifossiella</taxon>
    </lineage>
</organism>
<keyword evidence="3" id="KW-1185">Reference proteome</keyword>
<gene>
    <name evidence="2" type="ORF">ETAA1_34000</name>
</gene>
<name>A0A517XV96_9BACT</name>
<accession>A0A517XV96</accession>
<evidence type="ECO:0000313" key="2">
    <source>
        <dbReference type="EMBL" id="QDU21433.1"/>
    </source>
</evidence>
<reference evidence="2 3" key="1">
    <citation type="submission" date="2019-02" db="EMBL/GenBank/DDBJ databases">
        <title>Deep-cultivation of Planctomycetes and their phenomic and genomic characterization uncovers novel biology.</title>
        <authorList>
            <person name="Wiegand S."/>
            <person name="Jogler M."/>
            <person name="Boedeker C."/>
            <person name="Pinto D."/>
            <person name="Vollmers J."/>
            <person name="Rivas-Marin E."/>
            <person name="Kohn T."/>
            <person name="Peeters S.H."/>
            <person name="Heuer A."/>
            <person name="Rast P."/>
            <person name="Oberbeckmann S."/>
            <person name="Bunk B."/>
            <person name="Jeske O."/>
            <person name="Meyerdierks A."/>
            <person name="Storesund J.E."/>
            <person name="Kallscheuer N."/>
            <person name="Luecker S."/>
            <person name="Lage O.M."/>
            <person name="Pohl T."/>
            <person name="Merkel B.J."/>
            <person name="Hornburger P."/>
            <person name="Mueller R.-W."/>
            <person name="Bruemmer F."/>
            <person name="Labrenz M."/>
            <person name="Spormann A.M."/>
            <person name="Op den Camp H."/>
            <person name="Overmann J."/>
            <person name="Amann R."/>
            <person name="Jetten M.S.M."/>
            <person name="Mascher T."/>
            <person name="Medema M.H."/>
            <person name="Devos D.P."/>
            <person name="Kaster A.-K."/>
            <person name="Ovreas L."/>
            <person name="Rohde M."/>
            <person name="Galperin M.Y."/>
            <person name="Jogler C."/>
        </authorList>
    </citation>
    <scope>NUCLEOTIDE SEQUENCE [LARGE SCALE GENOMIC DNA]</scope>
    <source>
        <strain evidence="2 3">ETA_A1</strain>
    </source>
</reference>
<evidence type="ECO:0000256" key="1">
    <source>
        <dbReference type="SAM" id="MobiDB-lite"/>
    </source>
</evidence>
<sequence length="181" mass="19428">MGEMYRTVPAVVAPAANRILPPPAAPAADPASDRSVGMEGIRRLLDTARDAGLAAGRFRGLLHIAIGRTVSDGAGAVLSRGLTWREAAAVLKELRYDRELVREFGADPDSLSPRDRERFWYSAIALARVDSAEASAQADLLTPLLRPHGFVVAPSATAPRVTKPAPRPPEPPAEKPKRKKK</sequence>
<evidence type="ECO:0000313" key="3">
    <source>
        <dbReference type="Proteomes" id="UP000319576"/>
    </source>
</evidence>
<feature type="region of interest" description="Disordered" evidence="1">
    <location>
        <begin position="153"/>
        <end position="181"/>
    </location>
</feature>
<dbReference type="OrthoDB" id="285821at2"/>